<evidence type="ECO:0000256" key="1">
    <source>
        <dbReference type="ARBA" id="ARBA00004377"/>
    </source>
</evidence>
<dbReference type="Pfam" id="PF02501">
    <property type="entry name" value="T2SSI"/>
    <property type="match status" value="1"/>
</dbReference>
<evidence type="ECO:0000256" key="4">
    <source>
        <dbReference type="ARBA" id="ARBA00022481"/>
    </source>
</evidence>
<comment type="PTM">
    <text evidence="9">Cleaved by prepilin peptidase.</text>
</comment>
<dbReference type="Gene3D" id="3.30.1300.30">
    <property type="entry name" value="GSPII I/J protein-like"/>
    <property type="match status" value="1"/>
</dbReference>
<evidence type="ECO:0000256" key="5">
    <source>
        <dbReference type="ARBA" id="ARBA00022519"/>
    </source>
</evidence>
<reference evidence="12" key="1">
    <citation type="journal article" date="2019" name="Int. J. Syst. Evol. Microbiol.">
        <title>The Global Catalogue of Microorganisms (GCM) 10K type strain sequencing project: providing services to taxonomists for standard genome sequencing and annotation.</title>
        <authorList>
            <consortium name="The Broad Institute Genomics Platform"/>
            <consortium name="The Broad Institute Genome Sequencing Center for Infectious Disease"/>
            <person name="Wu L."/>
            <person name="Ma J."/>
        </authorList>
    </citation>
    <scope>NUCLEOTIDE SEQUENCE [LARGE SCALE GENOMIC DNA]</scope>
    <source>
        <strain evidence="12">CGMCC 1.16031</strain>
    </source>
</reference>
<protein>
    <recommendedName>
        <fullName evidence="9">Type II secretion system protein I</fullName>
        <shortName evidence="9">T2SS minor pseudopilin I</shortName>
    </recommendedName>
</protein>
<evidence type="ECO:0000313" key="11">
    <source>
        <dbReference type="EMBL" id="MFC6438635.1"/>
    </source>
</evidence>
<proteinExistence type="inferred from homology"/>
<comment type="similarity">
    <text evidence="2 9">Belongs to the GSP I family.</text>
</comment>
<keyword evidence="8" id="KW-0472">Membrane</keyword>
<gene>
    <name evidence="11" type="primary">gspI</name>
    <name evidence="11" type="ORF">ACFP85_00475</name>
</gene>
<dbReference type="PANTHER" id="PTHR38779:SF2">
    <property type="entry name" value="TYPE II SECRETION SYSTEM PROTEIN I-RELATED"/>
    <property type="match status" value="1"/>
</dbReference>
<comment type="subcellular location">
    <subcellularLocation>
        <location evidence="1 9">Cell inner membrane</location>
        <topology evidence="1 9">Single-pass membrane protein</topology>
    </subcellularLocation>
</comment>
<evidence type="ECO:0000256" key="8">
    <source>
        <dbReference type="ARBA" id="ARBA00023136"/>
    </source>
</evidence>
<keyword evidence="12" id="KW-1185">Reference proteome</keyword>
<evidence type="ECO:0000259" key="10">
    <source>
        <dbReference type="Pfam" id="PF02501"/>
    </source>
</evidence>
<dbReference type="NCBIfam" id="TIGR02532">
    <property type="entry name" value="IV_pilin_GFxxxE"/>
    <property type="match status" value="1"/>
</dbReference>
<comment type="function">
    <text evidence="9">Component of the type II secretion system required for the energy-dependent secretion of extracellular factors such as proteases and toxins from the periplasm.</text>
</comment>
<keyword evidence="4 9" id="KW-0488">Methylation</keyword>
<keyword evidence="3" id="KW-1003">Cell membrane</keyword>
<accession>A0ABW1XIN3</accession>
<dbReference type="PROSITE" id="PS00409">
    <property type="entry name" value="PROKAR_NTER_METHYL"/>
    <property type="match status" value="1"/>
</dbReference>
<evidence type="ECO:0000256" key="9">
    <source>
        <dbReference type="RuleBase" id="RU368030"/>
    </source>
</evidence>
<keyword evidence="7" id="KW-1133">Transmembrane helix</keyword>
<dbReference type="InterPro" id="IPR045584">
    <property type="entry name" value="Pilin-like"/>
</dbReference>
<comment type="subunit">
    <text evidence="9">Type II secretion is composed of four main components: the outer membrane complex, the inner membrane complex, the cytoplasmic secretion ATPase and the periplasm-spanning pseudopilus.</text>
</comment>
<evidence type="ECO:0000256" key="2">
    <source>
        <dbReference type="ARBA" id="ARBA00008358"/>
    </source>
</evidence>
<dbReference type="SUPFAM" id="SSF54523">
    <property type="entry name" value="Pili subunits"/>
    <property type="match status" value="1"/>
</dbReference>
<evidence type="ECO:0000313" key="12">
    <source>
        <dbReference type="Proteomes" id="UP001596364"/>
    </source>
</evidence>
<dbReference type="InterPro" id="IPR010052">
    <property type="entry name" value="T2SS_protein-GspI"/>
</dbReference>
<dbReference type="EMBL" id="JBHSUS010000001">
    <property type="protein sequence ID" value="MFC6438635.1"/>
    <property type="molecule type" value="Genomic_DNA"/>
</dbReference>
<name>A0ABW1XIN3_9ALTE</name>
<keyword evidence="6" id="KW-0812">Transmembrane</keyword>
<dbReference type="InterPro" id="IPR003413">
    <property type="entry name" value="T2SS_GspI_C"/>
</dbReference>
<organism evidence="11 12">
    <name type="scientific">Pseudobowmanella zhangzhouensis</name>
    <dbReference type="NCBI Taxonomy" id="1537679"/>
    <lineage>
        <taxon>Bacteria</taxon>
        <taxon>Pseudomonadati</taxon>
        <taxon>Pseudomonadota</taxon>
        <taxon>Gammaproteobacteria</taxon>
        <taxon>Alteromonadales</taxon>
        <taxon>Alteromonadaceae</taxon>
    </lineage>
</organism>
<evidence type="ECO:0000256" key="7">
    <source>
        <dbReference type="ARBA" id="ARBA00022989"/>
    </source>
</evidence>
<dbReference type="Proteomes" id="UP001596364">
    <property type="component" value="Unassembled WGS sequence"/>
</dbReference>
<evidence type="ECO:0000256" key="3">
    <source>
        <dbReference type="ARBA" id="ARBA00022475"/>
    </source>
</evidence>
<dbReference type="InterPro" id="IPR012902">
    <property type="entry name" value="N_methyl_site"/>
</dbReference>
<feature type="domain" description="Type II secretion system protein GspI C-terminal" evidence="10">
    <location>
        <begin position="40"/>
        <end position="117"/>
    </location>
</feature>
<dbReference type="Pfam" id="PF07963">
    <property type="entry name" value="N_methyl"/>
    <property type="match status" value="1"/>
</dbReference>
<dbReference type="RefSeq" id="WP_131259479.1">
    <property type="nucleotide sequence ID" value="NZ_JBHSUS010000001.1"/>
</dbReference>
<evidence type="ECO:0000256" key="6">
    <source>
        <dbReference type="ARBA" id="ARBA00022692"/>
    </source>
</evidence>
<keyword evidence="5 9" id="KW-0997">Cell inner membrane</keyword>
<comment type="caution">
    <text evidence="11">The sequence shown here is derived from an EMBL/GenBank/DDBJ whole genome shotgun (WGS) entry which is preliminary data.</text>
</comment>
<sequence length="121" mass="13732">MRMRGFTLLEVLVAMAIFALAGLALGKAMTSHLQGIDELKIQTFAGWIASNQLTELQRSKQWPPKNNQKGSVKMADTTWYWRHIVSETAEARMRMVEIQVSRDESFSDIDTRLSSFVVSPQ</sequence>
<dbReference type="PANTHER" id="PTHR38779">
    <property type="entry name" value="TYPE II SECRETION SYSTEM PROTEIN I-RELATED"/>
    <property type="match status" value="1"/>
</dbReference>
<dbReference type="NCBIfam" id="TIGR01707">
    <property type="entry name" value="gspI"/>
    <property type="match status" value="1"/>
</dbReference>